<evidence type="ECO:0000313" key="1">
    <source>
        <dbReference type="EMBL" id="QOR59210.1"/>
    </source>
</evidence>
<dbReference type="GeneID" id="65129731"/>
<keyword evidence="2" id="KW-1185">Reference proteome</keyword>
<organism evidence="1 2">
    <name type="scientific">uncultured phage cr111_1</name>
    <dbReference type="NCBI Taxonomy" id="2772071"/>
    <lineage>
        <taxon>Viruses</taxon>
        <taxon>Duplodnaviria</taxon>
        <taxon>Heunggongvirae</taxon>
        <taxon>Uroviricota</taxon>
        <taxon>Caudoviricetes</taxon>
        <taxon>Crassvirales</taxon>
        <taxon>Steigviridae</taxon>
        <taxon>Asinivirinae</taxon>
        <taxon>Lahndsivirus</taxon>
        <taxon>Lahndsivirus rarus</taxon>
    </lineage>
</organism>
<protein>
    <submittedName>
        <fullName evidence="1">Putative DpsA protein</fullName>
    </submittedName>
</protein>
<dbReference type="RefSeq" id="YP_010111368.1">
    <property type="nucleotide sequence ID" value="NC_055880.1"/>
</dbReference>
<evidence type="ECO:0000313" key="2">
    <source>
        <dbReference type="Proteomes" id="UP000594132"/>
    </source>
</evidence>
<accession>A0A7M1S1J6</accession>
<name>A0A7M1S1J6_9CAUD</name>
<proteinExistence type="predicted"/>
<sequence>MEQENIFEPYPGGLNVPQPGGLSFFINFLNILEGVKTKIKNLHWAALKLPVNERLEEHQILDDLLDIVSDYQDKIAEFSQGVLGHMDMDVIQGTYFKVQSIAVLVKYILEKTIPFYENMPKETVWVGLKSETETFIFNVGKYKYLFELGE</sequence>
<dbReference type="KEGG" id="vg:65129731"/>
<dbReference type="EMBL" id="MT774387">
    <property type="protein sequence ID" value="QOR59210.1"/>
    <property type="molecule type" value="Genomic_DNA"/>
</dbReference>
<reference evidence="1 2" key="1">
    <citation type="submission" date="2020-07" db="EMBL/GenBank/DDBJ databases">
        <title>Taxonomic proposal: Crassvirales, a new order of highly abundant and diverse bacterial viruses.</title>
        <authorList>
            <person name="Shkoporov A.N."/>
            <person name="Stockdale S.R."/>
            <person name="Guerin E."/>
            <person name="Ross R.P."/>
            <person name="Hill C."/>
        </authorList>
    </citation>
    <scope>NUCLEOTIDE SEQUENCE [LARGE SCALE GENOMIC DNA]</scope>
</reference>
<dbReference type="Proteomes" id="UP000594132">
    <property type="component" value="Segment"/>
</dbReference>